<name>A0A7C9ENA2_OPUST</name>
<reference evidence="1" key="2">
    <citation type="submission" date="2020-07" db="EMBL/GenBank/DDBJ databases">
        <authorList>
            <person name="Vera ALvarez R."/>
            <person name="Arias-Moreno D.M."/>
            <person name="Jimenez-Jacinto V."/>
            <person name="Jimenez-Bremont J.F."/>
            <person name="Swaminathan K."/>
            <person name="Moose S.P."/>
            <person name="Guerrero-Gonzalez M.L."/>
            <person name="Marino-Ramirez L."/>
            <person name="Landsman D."/>
            <person name="Rodriguez-Kessler M."/>
            <person name="Delgado-Sanchez P."/>
        </authorList>
    </citation>
    <scope>NUCLEOTIDE SEQUENCE</scope>
    <source>
        <tissue evidence="1">Cladode</tissue>
    </source>
</reference>
<protein>
    <submittedName>
        <fullName evidence="1">Uncharacterized protein</fullName>
    </submittedName>
</protein>
<proteinExistence type="predicted"/>
<reference evidence="1" key="1">
    <citation type="journal article" date="2013" name="J. Plant Res.">
        <title>Effect of fungi and light on seed germination of three Opuntia species from semiarid lands of central Mexico.</title>
        <authorList>
            <person name="Delgado-Sanchez P."/>
            <person name="Jimenez-Bremont J.F."/>
            <person name="Guerrero-Gonzalez Mde L."/>
            <person name="Flores J."/>
        </authorList>
    </citation>
    <scope>NUCLEOTIDE SEQUENCE</scope>
    <source>
        <tissue evidence="1">Cladode</tissue>
    </source>
</reference>
<sequence length="126" mass="13806">MPRLEFPETLEVVLENEPRAAFCMGCEVPGIVPDTALMPDCPEDNTVWEGGTVDAIPLDIMLDMCIPIGFPPIEDNPRELPPVRAAEFITLAWEMLFSIVPTGRTGCDMLTMGFVSGIFSLLVFSS</sequence>
<dbReference type="AlphaFoldDB" id="A0A7C9ENA2"/>
<dbReference type="EMBL" id="GISG01256349">
    <property type="protein sequence ID" value="MBA4672742.1"/>
    <property type="molecule type" value="Transcribed_RNA"/>
</dbReference>
<organism evidence="1">
    <name type="scientific">Opuntia streptacantha</name>
    <name type="common">Prickly pear cactus</name>
    <name type="synonym">Opuntia cardona</name>
    <dbReference type="NCBI Taxonomy" id="393608"/>
    <lineage>
        <taxon>Eukaryota</taxon>
        <taxon>Viridiplantae</taxon>
        <taxon>Streptophyta</taxon>
        <taxon>Embryophyta</taxon>
        <taxon>Tracheophyta</taxon>
        <taxon>Spermatophyta</taxon>
        <taxon>Magnoliopsida</taxon>
        <taxon>eudicotyledons</taxon>
        <taxon>Gunneridae</taxon>
        <taxon>Pentapetalae</taxon>
        <taxon>Caryophyllales</taxon>
        <taxon>Cactineae</taxon>
        <taxon>Cactaceae</taxon>
        <taxon>Opuntioideae</taxon>
        <taxon>Opuntia</taxon>
    </lineage>
</organism>
<evidence type="ECO:0000313" key="1">
    <source>
        <dbReference type="EMBL" id="MBA4672742.1"/>
    </source>
</evidence>
<accession>A0A7C9ENA2</accession>